<gene>
    <name evidence="14" type="ORF">G1H10_25620</name>
</gene>
<dbReference type="InterPro" id="IPR045582">
    <property type="entry name" value="Trehalase-like_N"/>
</dbReference>
<evidence type="ECO:0000313" key="14">
    <source>
        <dbReference type="EMBL" id="NEE03549.1"/>
    </source>
</evidence>
<comment type="pathway">
    <text evidence="11">Glycan degradation; trehalose degradation; D-glucose from alpha,alpha-trehalose: step 1/1.</text>
</comment>
<evidence type="ECO:0000259" key="12">
    <source>
        <dbReference type="Pfam" id="PF00723"/>
    </source>
</evidence>
<sequence>MSRPLEDYALLGDTHTAALVSTDCSIDWLCLPRFDSGAAFAALLGGPEHGRWSLAPRERFRTESRAYRGDSLVLETTLTCDSGSVCVIDCMPIRTDRPDVVRRVEGIRGRVPMRSVLAPRFDYGSIVPWARTRGGRLDLIAGPDHLLVDADVEFDLSDPEHPTADFSVAAGDAVDFQLHWLEPWNAAAEPLDVKNTIAHTTDWWRDWAGRCSYDGPYRDAVVRSLVVLKALTYAPSGGIVAAPTTSLPEHLGGIRNWDYRYCWIRDATFTLLALLEAGYDQEARDWREWLLRAVAGRPEQMQIMYGVDGRRRLTEFELDWLPGYEDSTPVRVGNLAAQQVQLDVYGELMDALHQARDRGIPPDPNAWHVQRALMDFLEGHWRDPDHGIWEVRGPQRHFTHSKVMAWVAADRAVKAVGAFGLDGPIDRWKRLRREIFDEVCEKGYDADRETFTQYYGSRELDAALLVIPDVGFLPAGDPRVRGTAAAVERELMRDGFVDRYPTTPEQHDIDGLTGTEGAFLPCTFWLADNYVLQGDVATGRAIFERLLSLRNDVGLLAEEYDRDNGRLVGNYPQALSHIPLINTAFNLASTHGPAHRRGGATTDDSS</sequence>
<evidence type="ECO:0000256" key="11">
    <source>
        <dbReference type="ARBA" id="ARBA00060615"/>
    </source>
</evidence>
<organism evidence="14 15">
    <name type="scientific">Phytoactinopolyspora halotolerans</name>
    <dbReference type="NCBI Taxonomy" id="1981512"/>
    <lineage>
        <taxon>Bacteria</taxon>
        <taxon>Bacillati</taxon>
        <taxon>Actinomycetota</taxon>
        <taxon>Actinomycetes</taxon>
        <taxon>Jiangellales</taxon>
        <taxon>Jiangellaceae</taxon>
        <taxon>Phytoactinopolyspora</taxon>
    </lineage>
</organism>
<dbReference type="GO" id="GO:0004555">
    <property type="term" value="F:alpha,alpha-trehalase activity"/>
    <property type="evidence" value="ECO:0007669"/>
    <property type="project" value="UniProtKB-EC"/>
</dbReference>
<comment type="cofactor">
    <cofactor evidence="10">
        <name>phosphate</name>
        <dbReference type="ChEBI" id="CHEBI:43474"/>
    </cofactor>
</comment>
<dbReference type="Pfam" id="PF19291">
    <property type="entry name" value="TREH_N"/>
    <property type="match status" value="1"/>
</dbReference>
<dbReference type="AlphaFoldDB" id="A0A6L9SEQ0"/>
<keyword evidence="15" id="KW-1185">Reference proteome</keyword>
<evidence type="ECO:0000313" key="15">
    <source>
        <dbReference type="Proteomes" id="UP000475214"/>
    </source>
</evidence>
<evidence type="ECO:0000256" key="10">
    <source>
        <dbReference type="ARBA" id="ARBA00053030"/>
    </source>
</evidence>
<dbReference type="PANTHER" id="PTHR31616:SF0">
    <property type="entry name" value="GLUCAN 1,4-ALPHA-GLUCOSIDASE"/>
    <property type="match status" value="1"/>
</dbReference>
<comment type="similarity">
    <text evidence="2">Belongs to the glycosyl hydrolase 15 family.</text>
</comment>
<dbReference type="RefSeq" id="WP_163743298.1">
    <property type="nucleotide sequence ID" value="NZ_JAAGOA010000023.1"/>
</dbReference>
<proteinExistence type="inferred from homology"/>
<evidence type="ECO:0000256" key="6">
    <source>
        <dbReference type="ARBA" id="ARBA00023277"/>
    </source>
</evidence>
<keyword evidence="6" id="KW-0119">Carbohydrate metabolism</keyword>
<name>A0A6L9SEQ0_9ACTN</name>
<evidence type="ECO:0000256" key="8">
    <source>
        <dbReference type="ARBA" id="ARBA00030473"/>
    </source>
</evidence>
<protein>
    <recommendedName>
        <fullName evidence="4">Trehalase</fullName>
        <ecNumber evidence="3">3.2.1.28</ecNumber>
    </recommendedName>
    <alternativeName>
        <fullName evidence="8">Alpha,alpha-trehalase</fullName>
    </alternativeName>
    <alternativeName>
        <fullName evidence="9">Alpha,alpha-trehalose glucohydrolase</fullName>
    </alternativeName>
</protein>
<evidence type="ECO:0000256" key="5">
    <source>
        <dbReference type="ARBA" id="ARBA00022801"/>
    </source>
</evidence>
<keyword evidence="5 14" id="KW-0378">Hydrolase</keyword>
<evidence type="ECO:0000256" key="9">
    <source>
        <dbReference type="ARBA" id="ARBA00031637"/>
    </source>
</evidence>
<evidence type="ECO:0000256" key="2">
    <source>
        <dbReference type="ARBA" id="ARBA00006188"/>
    </source>
</evidence>
<evidence type="ECO:0000256" key="7">
    <source>
        <dbReference type="ARBA" id="ARBA00023295"/>
    </source>
</evidence>
<dbReference type="FunFam" id="1.50.10.10:FF:000005">
    <property type="entry name" value="Glycosyl hydrolase, glucoamylase"/>
    <property type="match status" value="1"/>
</dbReference>
<dbReference type="EC" id="3.2.1.28" evidence="3"/>
<dbReference type="GO" id="GO:0005993">
    <property type="term" value="P:trehalose catabolic process"/>
    <property type="evidence" value="ECO:0007669"/>
    <property type="project" value="UniProtKB-ARBA"/>
</dbReference>
<evidence type="ECO:0000256" key="4">
    <source>
        <dbReference type="ARBA" id="ARBA00019905"/>
    </source>
</evidence>
<dbReference type="SUPFAM" id="SSF48208">
    <property type="entry name" value="Six-hairpin glycosidases"/>
    <property type="match status" value="1"/>
</dbReference>
<keyword evidence="7" id="KW-0326">Glycosidase</keyword>
<feature type="domain" description="GH15-like" evidence="12">
    <location>
        <begin position="215"/>
        <end position="584"/>
    </location>
</feature>
<accession>A0A6L9SEQ0</accession>
<evidence type="ECO:0000256" key="3">
    <source>
        <dbReference type="ARBA" id="ARBA00012757"/>
    </source>
</evidence>
<comment type="catalytic activity">
    <reaction evidence="1">
        <text>alpha,alpha-trehalose + H2O = alpha-D-glucose + beta-D-glucose</text>
        <dbReference type="Rhea" id="RHEA:32675"/>
        <dbReference type="ChEBI" id="CHEBI:15377"/>
        <dbReference type="ChEBI" id="CHEBI:15903"/>
        <dbReference type="ChEBI" id="CHEBI:16551"/>
        <dbReference type="ChEBI" id="CHEBI:17925"/>
        <dbReference type="EC" id="3.2.1.28"/>
    </reaction>
</comment>
<dbReference type="PANTHER" id="PTHR31616">
    <property type="entry name" value="TREHALASE"/>
    <property type="match status" value="1"/>
</dbReference>
<feature type="domain" description="Trehalase-like N-terminal" evidence="13">
    <location>
        <begin position="3"/>
        <end position="156"/>
    </location>
</feature>
<dbReference type="InterPro" id="IPR012341">
    <property type="entry name" value="6hp_glycosidase-like_sf"/>
</dbReference>
<dbReference type="EMBL" id="JAAGOA010000023">
    <property type="protein sequence ID" value="NEE03549.1"/>
    <property type="molecule type" value="Genomic_DNA"/>
</dbReference>
<dbReference type="InterPro" id="IPR008928">
    <property type="entry name" value="6-hairpin_glycosidase_sf"/>
</dbReference>
<dbReference type="Pfam" id="PF00723">
    <property type="entry name" value="Glyco_hydro_15"/>
    <property type="match status" value="1"/>
</dbReference>
<dbReference type="Gene3D" id="1.50.10.10">
    <property type="match status" value="1"/>
</dbReference>
<comment type="caution">
    <text evidence="14">The sequence shown here is derived from an EMBL/GenBank/DDBJ whole genome shotgun (WGS) entry which is preliminary data.</text>
</comment>
<dbReference type="Proteomes" id="UP000475214">
    <property type="component" value="Unassembled WGS sequence"/>
</dbReference>
<evidence type="ECO:0000259" key="13">
    <source>
        <dbReference type="Pfam" id="PF19291"/>
    </source>
</evidence>
<dbReference type="InterPro" id="IPR011613">
    <property type="entry name" value="GH15-like"/>
</dbReference>
<evidence type="ECO:0000256" key="1">
    <source>
        <dbReference type="ARBA" id="ARBA00001576"/>
    </source>
</evidence>
<reference evidence="14 15" key="1">
    <citation type="submission" date="2020-02" db="EMBL/GenBank/DDBJ databases">
        <authorList>
            <person name="Li X.-J."/>
            <person name="Han X.-M."/>
        </authorList>
    </citation>
    <scope>NUCLEOTIDE SEQUENCE [LARGE SCALE GENOMIC DNA]</scope>
    <source>
        <strain evidence="14 15">CCTCC AB 2017055</strain>
    </source>
</reference>